<accession>A0AAV0VXZ1</accession>
<evidence type="ECO:0000256" key="1">
    <source>
        <dbReference type="SAM" id="SignalP"/>
    </source>
</evidence>
<keyword evidence="1" id="KW-0732">Signal</keyword>
<protein>
    <submittedName>
        <fullName evidence="2">Uncharacterized protein</fullName>
    </submittedName>
</protein>
<name>A0AAV0VXZ1_9HEMI</name>
<feature type="signal peptide" evidence="1">
    <location>
        <begin position="1"/>
        <end position="18"/>
    </location>
</feature>
<dbReference type="Proteomes" id="UP001160148">
    <property type="component" value="Unassembled WGS sequence"/>
</dbReference>
<evidence type="ECO:0000313" key="3">
    <source>
        <dbReference type="Proteomes" id="UP001160148"/>
    </source>
</evidence>
<feature type="chain" id="PRO_5044010048" evidence="1">
    <location>
        <begin position="19"/>
        <end position="112"/>
    </location>
</feature>
<evidence type="ECO:0000313" key="2">
    <source>
        <dbReference type="EMBL" id="CAI6348470.1"/>
    </source>
</evidence>
<reference evidence="2 3" key="1">
    <citation type="submission" date="2023-01" db="EMBL/GenBank/DDBJ databases">
        <authorList>
            <person name="Whitehead M."/>
        </authorList>
    </citation>
    <scope>NUCLEOTIDE SEQUENCE [LARGE SCALE GENOMIC DNA]</scope>
</reference>
<proteinExistence type="predicted"/>
<organism evidence="2 3">
    <name type="scientific">Macrosiphum euphorbiae</name>
    <name type="common">potato aphid</name>
    <dbReference type="NCBI Taxonomy" id="13131"/>
    <lineage>
        <taxon>Eukaryota</taxon>
        <taxon>Metazoa</taxon>
        <taxon>Ecdysozoa</taxon>
        <taxon>Arthropoda</taxon>
        <taxon>Hexapoda</taxon>
        <taxon>Insecta</taxon>
        <taxon>Pterygota</taxon>
        <taxon>Neoptera</taxon>
        <taxon>Paraneoptera</taxon>
        <taxon>Hemiptera</taxon>
        <taxon>Sternorrhyncha</taxon>
        <taxon>Aphidomorpha</taxon>
        <taxon>Aphidoidea</taxon>
        <taxon>Aphididae</taxon>
        <taxon>Macrosiphini</taxon>
        <taxon>Macrosiphum</taxon>
    </lineage>
</organism>
<sequence>MYSHHILFCLLDVIIVDNSDIGDNCHYGPGWSSIRELVAAAVAYSQSHCFPEPPVYILMLGGKYANMMTMRMAVRGCNPQRENEGPIVDNEILSDECDSTVMSETIHNTGRR</sequence>
<comment type="caution">
    <text evidence="2">The sequence shown here is derived from an EMBL/GenBank/DDBJ whole genome shotgun (WGS) entry which is preliminary data.</text>
</comment>
<keyword evidence="3" id="KW-1185">Reference proteome</keyword>
<dbReference type="EMBL" id="CARXXK010000001">
    <property type="protein sequence ID" value="CAI6348470.1"/>
    <property type="molecule type" value="Genomic_DNA"/>
</dbReference>
<gene>
    <name evidence="2" type="ORF">MEUPH1_LOCUS5141</name>
</gene>
<dbReference type="AlphaFoldDB" id="A0AAV0VXZ1"/>